<comment type="cofactor">
    <cofactor evidence="1">
        <name>pyridoxal 5'-phosphate</name>
        <dbReference type="ChEBI" id="CHEBI:597326"/>
    </cofactor>
</comment>
<dbReference type="Proteomes" id="UP000234254">
    <property type="component" value="Unassembled WGS sequence"/>
</dbReference>
<dbReference type="InterPro" id="IPR015422">
    <property type="entry name" value="PyrdxlP-dep_Trfase_small"/>
</dbReference>
<dbReference type="GO" id="GO:0005737">
    <property type="term" value="C:cytoplasm"/>
    <property type="evidence" value="ECO:0007669"/>
    <property type="project" value="TreeGrafter"/>
</dbReference>
<comment type="caution">
    <text evidence="8">The sequence shown here is derived from an EMBL/GenBank/DDBJ whole genome shotgun (WGS) entry which is preliminary data.</text>
</comment>
<evidence type="ECO:0000256" key="2">
    <source>
        <dbReference type="ARBA" id="ARBA00022898"/>
    </source>
</evidence>
<accession>A0A2I1CSB8</accession>
<dbReference type="GeneID" id="36547178"/>
<feature type="domain" description="DUF7613" evidence="6">
    <location>
        <begin position="857"/>
        <end position="1011"/>
    </location>
</feature>
<dbReference type="EMBL" id="MSFM01000014">
    <property type="protein sequence ID" value="PKY00514.1"/>
    <property type="molecule type" value="Genomic_DNA"/>
</dbReference>
<dbReference type="GO" id="GO:0019346">
    <property type="term" value="P:transsulfuration"/>
    <property type="evidence" value="ECO:0007669"/>
    <property type="project" value="InterPro"/>
</dbReference>
<dbReference type="FunFam" id="3.40.640.10:FF:000072">
    <property type="entry name" value="Putative cystathionine beta-lyase"/>
    <property type="match status" value="1"/>
</dbReference>
<dbReference type="Gene3D" id="3.90.1150.10">
    <property type="entry name" value="Aspartate Aminotransferase, domain 1"/>
    <property type="match status" value="1"/>
</dbReference>
<dbReference type="VEuPathDB" id="FungiDB:P168DRAFT_313345"/>
<dbReference type="Pfam" id="PF24587">
    <property type="entry name" value="DUF7612"/>
    <property type="match status" value="1"/>
</dbReference>
<dbReference type="InterPro" id="IPR015424">
    <property type="entry name" value="PyrdxlP-dep_Trfase"/>
</dbReference>
<feature type="compositionally biased region" description="Low complexity" evidence="3">
    <location>
        <begin position="294"/>
        <end position="314"/>
    </location>
</feature>
<evidence type="ECO:0000313" key="8">
    <source>
        <dbReference type="EMBL" id="PKY00514.1"/>
    </source>
</evidence>
<feature type="domain" description="DUF7612" evidence="5">
    <location>
        <begin position="723"/>
        <end position="853"/>
    </location>
</feature>
<feature type="compositionally biased region" description="Basic residues" evidence="3">
    <location>
        <begin position="119"/>
        <end position="130"/>
    </location>
</feature>
<evidence type="ECO:0008006" key="10">
    <source>
        <dbReference type="Google" id="ProtNLM"/>
    </source>
</evidence>
<feature type="compositionally biased region" description="Polar residues" evidence="3">
    <location>
        <begin position="84"/>
        <end position="100"/>
    </location>
</feature>
<protein>
    <recommendedName>
        <fullName evidence="10">PLP-dependent transferase</fullName>
    </recommendedName>
</protein>
<dbReference type="RefSeq" id="XP_024689108.1">
    <property type="nucleotide sequence ID" value="XM_024839654.1"/>
</dbReference>
<feature type="region of interest" description="Disordered" evidence="3">
    <location>
        <begin position="1"/>
        <end position="205"/>
    </location>
</feature>
<evidence type="ECO:0000259" key="4">
    <source>
        <dbReference type="Pfam" id="PF24586"/>
    </source>
</evidence>
<dbReference type="InterPro" id="IPR056031">
    <property type="entry name" value="DUF7612"/>
</dbReference>
<keyword evidence="9" id="KW-1185">Reference proteome</keyword>
<feature type="compositionally biased region" description="Basic and acidic residues" evidence="3">
    <location>
        <begin position="157"/>
        <end position="168"/>
    </location>
</feature>
<dbReference type="InterPro" id="IPR000277">
    <property type="entry name" value="Cys/Met-Metab_PyrdxlP-dep_enz"/>
</dbReference>
<evidence type="ECO:0000259" key="7">
    <source>
        <dbReference type="Pfam" id="PF24589"/>
    </source>
</evidence>
<dbReference type="InterPro" id="IPR015421">
    <property type="entry name" value="PyrdxlP-dep_Trfase_major"/>
</dbReference>
<evidence type="ECO:0000256" key="1">
    <source>
        <dbReference type="ARBA" id="ARBA00001933"/>
    </source>
</evidence>
<reference evidence="8" key="1">
    <citation type="submission" date="2016-12" db="EMBL/GenBank/DDBJ databases">
        <title>The genomes of Aspergillus section Nigri reveals drivers in fungal speciation.</title>
        <authorList>
            <consortium name="DOE Joint Genome Institute"/>
            <person name="Vesth T.C."/>
            <person name="Nybo J."/>
            <person name="Theobald S."/>
            <person name="Brandl J."/>
            <person name="Frisvad J.C."/>
            <person name="Nielsen K.F."/>
            <person name="Lyhne E.K."/>
            <person name="Kogle M.E."/>
            <person name="Kuo A."/>
            <person name="Riley R."/>
            <person name="Clum A."/>
            <person name="Nolan M."/>
            <person name="Lipzen A."/>
            <person name="Salamov A."/>
            <person name="Henrissat B."/>
            <person name="Wiebenga A."/>
            <person name="De vries R.P."/>
            <person name="Grigoriev I.V."/>
            <person name="Mortensen U.H."/>
            <person name="Andersen M.R."/>
            <person name="Baker S.E."/>
        </authorList>
    </citation>
    <scope>NUCLEOTIDE SEQUENCE</scope>
    <source>
        <strain evidence="8">IBT 28561</strain>
    </source>
</reference>
<evidence type="ECO:0000259" key="6">
    <source>
        <dbReference type="Pfam" id="PF24588"/>
    </source>
</evidence>
<feature type="domain" description="DUF7614" evidence="7">
    <location>
        <begin position="1017"/>
        <end position="1144"/>
    </location>
</feature>
<dbReference type="OrthoDB" id="4356615at2759"/>
<dbReference type="PANTHER" id="PTHR11808">
    <property type="entry name" value="TRANS-SULFURATION ENZYME FAMILY MEMBER"/>
    <property type="match status" value="1"/>
</dbReference>
<evidence type="ECO:0000256" key="3">
    <source>
        <dbReference type="SAM" id="MobiDB-lite"/>
    </source>
</evidence>
<evidence type="ECO:0000313" key="9">
    <source>
        <dbReference type="Proteomes" id="UP000234254"/>
    </source>
</evidence>
<feature type="compositionally biased region" description="Basic and acidic residues" evidence="3">
    <location>
        <begin position="235"/>
        <end position="253"/>
    </location>
</feature>
<name>A0A2I1CSB8_ASPC2</name>
<dbReference type="Pfam" id="PF24589">
    <property type="entry name" value="DUF7614"/>
    <property type="match status" value="1"/>
</dbReference>
<dbReference type="Gene3D" id="3.40.640.10">
    <property type="entry name" value="Type I PLP-dependent aspartate aminotransferase-like (Major domain)"/>
    <property type="match status" value="1"/>
</dbReference>
<organism evidence="8 9">
    <name type="scientific">Aspergillus campestris (strain IBT 28561)</name>
    <dbReference type="NCBI Taxonomy" id="1392248"/>
    <lineage>
        <taxon>Eukaryota</taxon>
        <taxon>Fungi</taxon>
        <taxon>Dikarya</taxon>
        <taxon>Ascomycota</taxon>
        <taxon>Pezizomycotina</taxon>
        <taxon>Eurotiomycetes</taxon>
        <taxon>Eurotiomycetidae</taxon>
        <taxon>Eurotiales</taxon>
        <taxon>Aspergillaceae</taxon>
        <taxon>Aspergillus</taxon>
        <taxon>Aspergillus subgen. Circumdati</taxon>
    </lineage>
</organism>
<keyword evidence="2" id="KW-0663">Pyridoxal phosphate</keyword>
<dbReference type="InterPro" id="IPR056033">
    <property type="entry name" value="DUF7614"/>
</dbReference>
<dbReference type="Pfam" id="PF24586">
    <property type="entry name" value="DUF7611"/>
    <property type="match status" value="1"/>
</dbReference>
<proteinExistence type="predicted"/>
<dbReference type="Pfam" id="PF24588">
    <property type="entry name" value="DUF7613"/>
    <property type="match status" value="1"/>
</dbReference>
<dbReference type="InterPro" id="IPR056030">
    <property type="entry name" value="DUF7611"/>
</dbReference>
<dbReference type="SUPFAM" id="SSF53383">
    <property type="entry name" value="PLP-dependent transferases"/>
    <property type="match status" value="1"/>
</dbReference>
<feature type="region of interest" description="Disordered" evidence="3">
    <location>
        <begin position="217"/>
        <end position="392"/>
    </location>
</feature>
<feature type="compositionally biased region" description="Basic and acidic residues" evidence="3">
    <location>
        <begin position="178"/>
        <end position="193"/>
    </location>
</feature>
<feature type="domain" description="DUF7611" evidence="4">
    <location>
        <begin position="565"/>
        <end position="719"/>
    </location>
</feature>
<dbReference type="GO" id="GO:0016846">
    <property type="term" value="F:carbon-sulfur lyase activity"/>
    <property type="evidence" value="ECO:0007669"/>
    <property type="project" value="TreeGrafter"/>
</dbReference>
<dbReference type="FunFam" id="3.90.1150.10:FF:000066">
    <property type="entry name" value="Putative cystathionine beta-lyase"/>
    <property type="match status" value="1"/>
</dbReference>
<dbReference type="GO" id="GO:0030170">
    <property type="term" value="F:pyridoxal phosphate binding"/>
    <property type="evidence" value="ECO:0007669"/>
    <property type="project" value="InterPro"/>
</dbReference>
<gene>
    <name evidence="8" type="ORF">P168DRAFT_313345</name>
</gene>
<feature type="compositionally biased region" description="Polar residues" evidence="3">
    <location>
        <begin position="375"/>
        <end position="385"/>
    </location>
</feature>
<dbReference type="PANTHER" id="PTHR11808:SF35">
    <property type="entry name" value="CYSTATHIONINE GAMMA-SYNTHASE (AFU_ORTHOLOGUE AFUA_7G01590)"/>
    <property type="match status" value="1"/>
</dbReference>
<evidence type="ECO:0000259" key="5">
    <source>
        <dbReference type="Pfam" id="PF24587"/>
    </source>
</evidence>
<dbReference type="Pfam" id="PF01053">
    <property type="entry name" value="Cys_Met_Meta_PP"/>
    <property type="match status" value="1"/>
</dbReference>
<dbReference type="InterPro" id="IPR056032">
    <property type="entry name" value="DUF7613"/>
</dbReference>
<sequence>MSTNDPFAFLEQSAPLPERKPTRRPTQWKEKLFHKDKQKKVSKAADQQIEAFLGPTRTQSISHSHAIPHPLDGPRDQPTLPNLEFNQSWSLAQDPRSMSPQHAKPPAADFHPSEGMAKPPHKSRPRRGTKVRFSDKQPELMGEGGDESEIPTAEMCLCRDRARQKQDDGSAPPLRVDTSGESHRPLRRQDTTARKAPQITSAQDSDLLMALGGAGAGSRLSFRASPESSSFAQQVRDKMQAEEGRALHHHYDPQEDDGQPAPDSPSSSYETPPLSETEPAPPPNPFRDASSPEKAYSPANAYSSANAYSPAKAYGPAKSYSPEKSYRSERISPKASPVESLPSGIAPGGSLPNPNPSPPKYQPVRSGPVREESSRPSTGDTTGSRNAGPKFSLRTVANQFNDTAFTDLKDQVQSYSDLIQEAAESVKPLMETSLAEWMRAAVWWFLRGKRRLEAYARASRSGSGGRPEDARQAVVDLCKVLWIIEEIVPVHGELSRYGAMGVEALLAIVSTTGDRQLADLLSLHQTMLNHLRSLAMSIKRNNIMDTIMSAGDAGMRVDTTVWVRYPFFAPDVSAVLSGAATRSMLLDKSGKSPSLVHMMPLSDTNRFFTYGSMFVKVYVSSNEDDGQQQFSIPCVLSIIRDRADWYVCAAISSQSELVNVMIQSDRKKGPTWEDVDWQVRSHSMGVKLPRGFELDIVFDEEDFKNLWNIVQYTQKTEASYHHEAGETMVFENVLKSFSYMDPGSTRGFPTEPIERCRLRLFERTVTLTEGTGTRSAHRGFRLAVLTSPKFKTLSSVRHMFGQGAPIVFGLLRGVDGAPALALKVTEDGRTRTMLMTFHEVPERTALHSLMLGMVPQEGEIKTPDISLRAYSVEQPADKLTGSPAKTHLQFPAGTVSVIDQEHGYVEHGYGPTILSETLRAFIATEWGSATDRINLGPGELRLGLDINNRTGLSLYRPAQQDLTVSVAENLIAPEMPEKLTEFLQVAQVKPTVRRFDFATVKDLHRFQRAVTGFQVLFDSVASSLSISRRRMVVPIHKKWEANLARIQVVQQDKVIQLIAFLNEFNHGKCMNFVLKGTDTLESFGRPGKFGVRVLDAKFALPRTDDDPTADYVCLDMPEYPLEHDDITIVFDSEEDRTNFQTAAPGSVREPSRMNDDDIRTESDLAQSVVSRGNPSWLHLNHSTSTLPPTPPYSHLPIQFITMAPLGPDVSISTRSLHADDAFNVATDVAPPLHVATTYRYAADPDDLVPARDRSFGDDPTEHVYSRLSAPSMTRFEAILSSLLNGKVISYSSGLSAFHAALVLLNPRRISIGQGYHGCHGVIAMVSRMTGLQKLDLDCPAEQLEAGDVIHLETPVNPEGTAFNIAAYAEKAHSRGAYLIVDGTFAPPGLQDPFQWGADLVMHSGSKYFGGHSDVLCGVLATQRSDWTRQLFEDRIFLGSVMGNMEAWLGVRSLRTLEIRVQRQSRSTTNLVSWLDKALRTPNPAPNSDEAVTQKALKEIFHASLQPQDPWLQQQMPNGFGPVFSIAMHEEDFARKLPSKLKFFQHATSLGGVETLIEWRTMSDTTVDTRLLRVSVGLEDWEDLKGDLVGAFRELVA</sequence>